<dbReference type="PANTHER" id="PTHR21174:SF0">
    <property type="entry name" value="HD PHOSPHOHYDROLASE FAMILY PROTEIN-RELATED"/>
    <property type="match status" value="1"/>
</dbReference>
<accession>A0A2S9XAS8</accession>
<dbReference type="EMBL" id="PVNK01000308">
    <property type="protein sequence ID" value="PRP89962.1"/>
    <property type="molecule type" value="Genomic_DNA"/>
</dbReference>
<dbReference type="RefSeq" id="WP_106396026.1">
    <property type="nucleotide sequence ID" value="NZ_PVNK01000308.1"/>
</dbReference>
<comment type="caution">
    <text evidence="1">The sequence shown here is derived from an EMBL/GenBank/DDBJ whole genome shotgun (WGS) entry which is preliminary data.</text>
</comment>
<name>A0A2S9XAS8_9BACT</name>
<dbReference type="OrthoDB" id="9808993at2"/>
<reference evidence="1 2" key="1">
    <citation type="submission" date="2018-03" db="EMBL/GenBank/DDBJ databases">
        <title>Draft Genome Sequences of the Obligatory Marine Myxobacteria Enhygromyxa salina SWB005.</title>
        <authorList>
            <person name="Poehlein A."/>
            <person name="Moghaddam J.A."/>
            <person name="Harms H."/>
            <person name="Alanjari M."/>
            <person name="Koenig G.M."/>
            <person name="Daniel R."/>
            <person name="Schaeberle T.F."/>
        </authorList>
    </citation>
    <scope>NUCLEOTIDE SEQUENCE [LARGE SCALE GENOMIC DNA]</scope>
    <source>
        <strain evidence="1 2">SWB005</strain>
    </source>
</reference>
<gene>
    <name evidence="1" type="ORF">ENSA5_69030</name>
</gene>
<evidence type="ECO:0008006" key="3">
    <source>
        <dbReference type="Google" id="ProtNLM"/>
    </source>
</evidence>
<keyword evidence="2" id="KW-1185">Reference proteome</keyword>
<dbReference type="PANTHER" id="PTHR21174">
    <property type="match status" value="1"/>
</dbReference>
<sequence>MTKNLASSWAPLLTGYPNEAELLSELGVRYSEAQRAYHGLTHIDALTRHFLDVARGPGWRQEPEVKLAILFHDAIYVPGRPDNEARSAELARASLQDLGWPVDLARVEALILATKAHELVDASDDPDLAHFIDADMAIVGAAPKVYDAYAQAVRDEFVNVPGLLYRRGRERFLRKQLARDSLFHSELFARRYEHQARANLARELAALAVR</sequence>
<dbReference type="SUPFAM" id="SSF109604">
    <property type="entry name" value="HD-domain/PDEase-like"/>
    <property type="match status" value="1"/>
</dbReference>
<proteinExistence type="predicted"/>
<evidence type="ECO:0000313" key="1">
    <source>
        <dbReference type="EMBL" id="PRP89962.1"/>
    </source>
</evidence>
<dbReference type="PIRSF" id="PIRSF035170">
    <property type="entry name" value="HD_phosphohydro"/>
    <property type="match status" value="1"/>
</dbReference>
<dbReference type="InterPro" id="IPR009218">
    <property type="entry name" value="HD_phosphohydro"/>
</dbReference>
<organism evidence="1 2">
    <name type="scientific">Enhygromyxa salina</name>
    <dbReference type="NCBI Taxonomy" id="215803"/>
    <lineage>
        <taxon>Bacteria</taxon>
        <taxon>Pseudomonadati</taxon>
        <taxon>Myxococcota</taxon>
        <taxon>Polyangia</taxon>
        <taxon>Nannocystales</taxon>
        <taxon>Nannocystaceae</taxon>
        <taxon>Enhygromyxa</taxon>
    </lineage>
</organism>
<evidence type="ECO:0000313" key="2">
    <source>
        <dbReference type="Proteomes" id="UP000237968"/>
    </source>
</evidence>
<dbReference type="Proteomes" id="UP000237968">
    <property type="component" value="Unassembled WGS sequence"/>
</dbReference>
<protein>
    <recommendedName>
        <fullName evidence="3">Metal-dependent HD superfamily phosphohydrolase</fullName>
    </recommendedName>
</protein>
<dbReference type="Gene3D" id="1.10.3210.10">
    <property type="entry name" value="Hypothetical protein af1432"/>
    <property type="match status" value="1"/>
</dbReference>
<dbReference type="AlphaFoldDB" id="A0A2S9XAS8"/>